<proteinExistence type="predicted"/>
<name>A0A655FQZ8_MYCTX</name>
<protein>
    <submittedName>
        <fullName evidence="1">Uncharacterized protein</fullName>
    </submittedName>
</protein>
<evidence type="ECO:0000313" key="1">
    <source>
        <dbReference type="EMBL" id="CNW00543.1"/>
    </source>
</evidence>
<accession>A0A655FQZ8</accession>
<evidence type="ECO:0000313" key="2">
    <source>
        <dbReference type="Proteomes" id="UP000039217"/>
    </source>
</evidence>
<organism evidence="1 2">
    <name type="scientific">Mycobacterium tuberculosis</name>
    <dbReference type="NCBI Taxonomy" id="1773"/>
    <lineage>
        <taxon>Bacteria</taxon>
        <taxon>Bacillati</taxon>
        <taxon>Actinomycetota</taxon>
        <taxon>Actinomycetes</taxon>
        <taxon>Mycobacteriales</taxon>
        <taxon>Mycobacteriaceae</taxon>
        <taxon>Mycobacterium</taxon>
        <taxon>Mycobacterium tuberculosis complex</taxon>
    </lineage>
</organism>
<sequence>MRSTGSSNSSQPWIRTSFRRGLSTSSNIALSWAYWFSLRVKPMTLTSYSATACRMVEPQPQPMSSSVMPGSRFSLSSASLRFAYCASSSVISGRSK</sequence>
<gene>
    <name evidence="1" type="ORF">ERS007661_03413</name>
</gene>
<dbReference type="AlphaFoldDB" id="A0A655FQZ8"/>
<dbReference type="Proteomes" id="UP000039217">
    <property type="component" value="Unassembled WGS sequence"/>
</dbReference>
<dbReference type="EMBL" id="CQQC01001502">
    <property type="protein sequence ID" value="CNW00543.1"/>
    <property type="molecule type" value="Genomic_DNA"/>
</dbReference>
<reference evidence="1 2" key="1">
    <citation type="submission" date="2015-03" db="EMBL/GenBank/DDBJ databases">
        <authorList>
            <consortium name="Pathogen Informatics"/>
        </authorList>
    </citation>
    <scope>NUCLEOTIDE SEQUENCE [LARGE SCALE GENOMIC DNA]</scope>
    <source>
        <strain evidence="1 2">D00501624</strain>
    </source>
</reference>